<name>A0ABU6XRV3_9FABA</name>
<gene>
    <name evidence="1" type="ORF">PIB30_085395</name>
</gene>
<dbReference type="Proteomes" id="UP001341840">
    <property type="component" value="Unassembled WGS sequence"/>
</dbReference>
<dbReference type="EMBL" id="JASCZI010212871">
    <property type="protein sequence ID" value="MED6200464.1"/>
    <property type="molecule type" value="Genomic_DNA"/>
</dbReference>
<evidence type="ECO:0000313" key="1">
    <source>
        <dbReference type="EMBL" id="MED6200464.1"/>
    </source>
</evidence>
<comment type="caution">
    <text evidence="1">The sequence shown here is derived from an EMBL/GenBank/DDBJ whole genome shotgun (WGS) entry which is preliminary data.</text>
</comment>
<protein>
    <submittedName>
        <fullName evidence="1">Uncharacterized protein</fullName>
    </submittedName>
</protein>
<dbReference type="PROSITE" id="PS51257">
    <property type="entry name" value="PROKAR_LIPOPROTEIN"/>
    <property type="match status" value="1"/>
</dbReference>
<reference evidence="1 2" key="1">
    <citation type="journal article" date="2023" name="Plants (Basel)">
        <title>Bridging the Gap: Combining Genomics and Transcriptomics Approaches to Understand Stylosanthes scabra, an Orphan Legume from the Brazilian Caatinga.</title>
        <authorList>
            <person name="Ferreira-Neto J.R.C."/>
            <person name="da Silva M.D."/>
            <person name="Binneck E."/>
            <person name="de Melo N.F."/>
            <person name="da Silva R.H."/>
            <person name="de Melo A.L.T.M."/>
            <person name="Pandolfi V."/>
            <person name="Bustamante F.O."/>
            <person name="Brasileiro-Vidal A.C."/>
            <person name="Benko-Iseppon A.M."/>
        </authorList>
    </citation>
    <scope>NUCLEOTIDE SEQUENCE [LARGE SCALE GENOMIC DNA]</scope>
    <source>
        <tissue evidence="1">Leaves</tissue>
    </source>
</reference>
<evidence type="ECO:0000313" key="2">
    <source>
        <dbReference type="Proteomes" id="UP001341840"/>
    </source>
</evidence>
<proteinExistence type="predicted"/>
<sequence length="150" mass="17301">MPARAAESLFSYLAVYGCVVSVPLARAMDPFSIDAPCFFGPTSLSQHMRATGYLDVPHDKEFRTLIMPMDPDLALMEIPSVFYKVFKDEFKDYYGNEFEISHRSGYYRLWKGGYLKGFYVGKDISIFELLTPFLRRWSTRFPLQGFTSIT</sequence>
<keyword evidence="2" id="KW-1185">Reference proteome</keyword>
<organism evidence="1 2">
    <name type="scientific">Stylosanthes scabra</name>
    <dbReference type="NCBI Taxonomy" id="79078"/>
    <lineage>
        <taxon>Eukaryota</taxon>
        <taxon>Viridiplantae</taxon>
        <taxon>Streptophyta</taxon>
        <taxon>Embryophyta</taxon>
        <taxon>Tracheophyta</taxon>
        <taxon>Spermatophyta</taxon>
        <taxon>Magnoliopsida</taxon>
        <taxon>eudicotyledons</taxon>
        <taxon>Gunneridae</taxon>
        <taxon>Pentapetalae</taxon>
        <taxon>rosids</taxon>
        <taxon>fabids</taxon>
        <taxon>Fabales</taxon>
        <taxon>Fabaceae</taxon>
        <taxon>Papilionoideae</taxon>
        <taxon>50 kb inversion clade</taxon>
        <taxon>dalbergioids sensu lato</taxon>
        <taxon>Dalbergieae</taxon>
        <taxon>Pterocarpus clade</taxon>
        <taxon>Stylosanthes</taxon>
    </lineage>
</organism>
<accession>A0ABU6XRV3</accession>